<name>A0A832SGB7_9EURY</name>
<dbReference type="InterPro" id="IPR050090">
    <property type="entry name" value="Tyrosine_recombinase_XerCD"/>
</dbReference>
<dbReference type="PANTHER" id="PTHR30349:SF87">
    <property type="entry name" value="TRANSPOSASE A"/>
    <property type="match status" value="1"/>
</dbReference>
<reference evidence="3" key="1">
    <citation type="journal article" date="2020" name="bioRxiv">
        <title>A rank-normalized archaeal taxonomy based on genome phylogeny resolves widespread incomplete and uneven classifications.</title>
        <authorList>
            <person name="Rinke C."/>
            <person name="Chuvochina M."/>
            <person name="Mussig A.J."/>
            <person name="Chaumeil P.-A."/>
            <person name="Waite D.W."/>
            <person name="Whitman W.B."/>
            <person name="Parks D.H."/>
            <person name="Hugenholtz P."/>
        </authorList>
    </citation>
    <scope>NUCLEOTIDE SEQUENCE</scope>
    <source>
        <strain evidence="3">UBA8876</strain>
    </source>
</reference>
<evidence type="ECO:0000313" key="3">
    <source>
        <dbReference type="EMBL" id="HIH92803.1"/>
    </source>
</evidence>
<dbReference type="Pfam" id="PF00589">
    <property type="entry name" value="Phage_integrase"/>
    <property type="match status" value="1"/>
</dbReference>
<dbReference type="AlphaFoldDB" id="A0A832SGB7"/>
<dbReference type="Proteomes" id="UP000600774">
    <property type="component" value="Unassembled WGS sequence"/>
</dbReference>
<dbReference type="RefSeq" id="WP_011023694.1">
    <property type="nucleotide sequence ID" value="NZ_DUJU01000021.1"/>
</dbReference>
<dbReference type="OMA" id="AHIEDHH"/>
<comment type="caution">
    <text evidence="3">The sequence shown here is derived from an EMBL/GenBank/DDBJ whole genome shotgun (WGS) entry which is preliminary data.</text>
</comment>
<dbReference type="InterPro" id="IPR013762">
    <property type="entry name" value="Integrase-like_cat_sf"/>
</dbReference>
<dbReference type="GO" id="GO:0003677">
    <property type="term" value="F:DNA binding"/>
    <property type="evidence" value="ECO:0007669"/>
    <property type="project" value="InterPro"/>
</dbReference>
<dbReference type="InterPro" id="IPR011010">
    <property type="entry name" value="DNA_brk_join_enz"/>
</dbReference>
<dbReference type="GeneID" id="1475687"/>
<evidence type="ECO:0000256" key="1">
    <source>
        <dbReference type="ARBA" id="ARBA00023172"/>
    </source>
</evidence>
<dbReference type="Gene3D" id="1.10.443.10">
    <property type="entry name" value="Intergrase catalytic core"/>
    <property type="match status" value="1"/>
</dbReference>
<dbReference type="InterPro" id="IPR002104">
    <property type="entry name" value="Integrase_catalytic"/>
</dbReference>
<protein>
    <submittedName>
        <fullName evidence="3">Tyrosine-type recombinase/integrase</fullName>
    </submittedName>
</protein>
<feature type="domain" description="Tyr recombinase" evidence="2">
    <location>
        <begin position="126"/>
        <end position="306"/>
    </location>
</feature>
<dbReference type="GO" id="GO:0006310">
    <property type="term" value="P:DNA recombination"/>
    <property type="evidence" value="ECO:0007669"/>
    <property type="project" value="UniProtKB-KW"/>
</dbReference>
<proteinExistence type="predicted"/>
<gene>
    <name evidence="3" type="ORF">HA338_01765</name>
</gene>
<evidence type="ECO:0000259" key="2">
    <source>
        <dbReference type="PROSITE" id="PS51898"/>
    </source>
</evidence>
<evidence type="ECO:0000313" key="4">
    <source>
        <dbReference type="Proteomes" id="UP000600774"/>
    </source>
</evidence>
<organism evidence="3 4">
    <name type="scientific">Methanosarcina acetivorans</name>
    <dbReference type="NCBI Taxonomy" id="2214"/>
    <lineage>
        <taxon>Archaea</taxon>
        <taxon>Methanobacteriati</taxon>
        <taxon>Methanobacteriota</taxon>
        <taxon>Stenosarchaea group</taxon>
        <taxon>Methanomicrobia</taxon>
        <taxon>Methanosarcinales</taxon>
        <taxon>Methanosarcinaceae</taxon>
        <taxon>Methanosarcina</taxon>
    </lineage>
</organism>
<dbReference type="GO" id="GO:0015074">
    <property type="term" value="P:DNA integration"/>
    <property type="evidence" value="ECO:0007669"/>
    <property type="project" value="InterPro"/>
</dbReference>
<keyword evidence="1" id="KW-0233">DNA recombination</keyword>
<dbReference type="PROSITE" id="PS51898">
    <property type="entry name" value="TYR_RECOMBINASE"/>
    <property type="match status" value="1"/>
</dbReference>
<accession>A0A832SGB7</accession>
<dbReference type="EMBL" id="DUJU01000021">
    <property type="protein sequence ID" value="HIH92803.1"/>
    <property type="molecule type" value="Genomic_DNA"/>
</dbReference>
<dbReference type="SUPFAM" id="SSF56349">
    <property type="entry name" value="DNA breaking-rejoining enzymes"/>
    <property type="match status" value="1"/>
</dbReference>
<sequence>MSIHEYYTDIWLPKLEEKIRTADYPKRNRDLILKFETYLFSEGLKSLRVLKYLFVLDKIASGSSVSFSKMNEHHVQKIIADFERSELAASTKRDYKVIIRRFFKWLKGDKSPAAWIKVSKKVSDQKLPEYMITEDEVKRMIEAASNARDKAIIALLYDSGCRIGELGGVKIKNITFDQYGAVVVVSGKTGARRVRVTFAASYLAAWLDVHPYKEKSEAFVFINLEGVKKGEQMQYQAFQYTLKKIAKAAGIEKRIHLHLFRHSRSTELAQYLTEAQMEEHLGWAQGSEMPRTYVHLSGKQIDDAILGIYGKKKKEDTMPKLTSRICTRCKKENGPTSSFCAQCGLPLDPQAVQEVQVREDAMAQILEQLMKNKELRDLWNVAAEGKSSES</sequence>
<dbReference type="PANTHER" id="PTHR30349">
    <property type="entry name" value="PHAGE INTEGRASE-RELATED"/>
    <property type="match status" value="1"/>
</dbReference>